<reference evidence="2" key="1">
    <citation type="submission" date="2023-03" db="EMBL/GenBank/DDBJ databases">
        <title>Massive genome expansion in bonnet fungi (Mycena s.s.) driven by repeated elements and novel gene families across ecological guilds.</title>
        <authorList>
            <consortium name="Lawrence Berkeley National Laboratory"/>
            <person name="Harder C.B."/>
            <person name="Miyauchi S."/>
            <person name="Viragh M."/>
            <person name="Kuo A."/>
            <person name="Thoen E."/>
            <person name="Andreopoulos B."/>
            <person name="Lu D."/>
            <person name="Skrede I."/>
            <person name="Drula E."/>
            <person name="Henrissat B."/>
            <person name="Morin E."/>
            <person name="Kohler A."/>
            <person name="Barry K."/>
            <person name="LaButti K."/>
            <person name="Morin E."/>
            <person name="Salamov A."/>
            <person name="Lipzen A."/>
            <person name="Mereny Z."/>
            <person name="Hegedus B."/>
            <person name="Baldrian P."/>
            <person name="Stursova M."/>
            <person name="Weitz H."/>
            <person name="Taylor A."/>
            <person name="Grigoriev I.V."/>
            <person name="Nagy L.G."/>
            <person name="Martin F."/>
            <person name="Kauserud H."/>
        </authorList>
    </citation>
    <scope>NUCLEOTIDE SEQUENCE</scope>
    <source>
        <strain evidence="2">CBHHK200</strain>
    </source>
</reference>
<evidence type="ECO:0000313" key="3">
    <source>
        <dbReference type="Proteomes" id="UP001218188"/>
    </source>
</evidence>
<keyword evidence="3" id="KW-1185">Reference proteome</keyword>
<feature type="transmembrane region" description="Helical" evidence="1">
    <location>
        <begin position="157"/>
        <end position="180"/>
    </location>
</feature>
<organism evidence="2 3">
    <name type="scientific">Mycena alexandri</name>
    <dbReference type="NCBI Taxonomy" id="1745969"/>
    <lineage>
        <taxon>Eukaryota</taxon>
        <taxon>Fungi</taxon>
        <taxon>Dikarya</taxon>
        <taxon>Basidiomycota</taxon>
        <taxon>Agaricomycotina</taxon>
        <taxon>Agaricomycetes</taxon>
        <taxon>Agaricomycetidae</taxon>
        <taxon>Agaricales</taxon>
        <taxon>Marasmiineae</taxon>
        <taxon>Mycenaceae</taxon>
        <taxon>Mycena</taxon>
    </lineage>
</organism>
<evidence type="ECO:0000313" key="2">
    <source>
        <dbReference type="EMBL" id="KAJ7026633.1"/>
    </source>
</evidence>
<keyword evidence="1" id="KW-0472">Membrane</keyword>
<dbReference type="EMBL" id="JARJCM010000135">
    <property type="protein sequence ID" value="KAJ7026633.1"/>
    <property type="molecule type" value="Genomic_DNA"/>
</dbReference>
<feature type="transmembrane region" description="Helical" evidence="1">
    <location>
        <begin position="192"/>
        <end position="210"/>
    </location>
</feature>
<protein>
    <submittedName>
        <fullName evidence="2">Uncharacterized protein</fullName>
    </submittedName>
</protein>
<evidence type="ECO:0000256" key="1">
    <source>
        <dbReference type="SAM" id="Phobius"/>
    </source>
</evidence>
<keyword evidence="1" id="KW-1133">Transmembrane helix</keyword>
<dbReference type="AlphaFoldDB" id="A0AAD6WTJ6"/>
<sequence length="219" mass="23394">MSLGLATSPGYAGGNAPSGNTGVGDIGAWQGYAGAGAEGEQAQKPGLRRSDLSTRDGTMGWCVLFSLHFFVFFLVVWAWGLMWFPPLARRDSGVRTLSPAAGVAQDTVCGIFWRRRVHGRRRAVVNSGRVWAAHTRVSAQIITRDQIRIMLTAMVKVARLSCFLAFAHPPALLFFLFAAAAGSASAHIGRLFGAYVCPIVLGGSLVHSLSRHPNLGTLS</sequence>
<keyword evidence="1" id="KW-0812">Transmembrane</keyword>
<accession>A0AAD6WTJ6</accession>
<proteinExistence type="predicted"/>
<gene>
    <name evidence="2" type="ORF">C8F04DRAFT_1267853</name>
</gene>
<dbReference type="Proteomes" id="UP001218188">
    <property type="component" value="Unassembled WGS sequence"/>
</dbReference>
<comment type="caution">
    <text evidence="2">The sequence shown here is derived from an EMBL/GenBank/DDBJ whole genome shotgun (WGS) entry which is preliminary data.</text>
</comment>
<name>A0AAD6WTJ6_9AGAR</name>
<feature type="transmembrane region" description="Helical" evidence="1">
    <location>
        <begin position="58"/>
        <end position="84"/>
    </location>
</feature>